<evidence type="ECO:0000256" key="1">
    <source>
        <dbReference type="ARBA" id="ARBA00009684"/>
    </source>
</evidence>
<evidence type="ECO:0000256" key="5">
    <source>
        <dbReference type="ARBA" id="ARBA00022741"/>
    </source>
</evidence>
<dbReference type="InterPro" id="IPR013750">
    <property type="entry name" value="GHMP_kinase_C_dom"/>
</dbReference>
<keyword evidence="9" id="KW-0414">Isoprene biosynthesis</keyword>
<dbReference type="InterPro" id="IPR004424">
    <property type="entry name" value="IspE"/>
</dbReference>
<organism evidence="12 13">
    <name type="scientific">Heliorestis convoluta</name>
    <dbReference type="NCBI Taxonomy" id="356322"/>
    <lineage>
        <taxon>Bacteria</taxon>
        <taxon>Bacillati</taxon>
        <taxon>Bacillota</taxon>
        <taxon>Clostridia</taxon>
        <taxon>Eubacteriales</taxon>
        <taxon>Heliobacteriaceae</taxon>
        <taxon>Heliorestis</taxon>
    </lineage>
</organism>
<feature type="domain" description="GHMP kinase C-terminal" evidence="11">
    <location>
        <begin position="210"/>
        <end position="287"/>
    </location>
</feature>
<dbReference type="PIRSF" id="PIRSF010376">
    <property type="entry name" value="IspE"/>
    <property type="match status" value="1"/>
</dbReference>
<name>A0A5Q2N327_9FIRM</name>
<evidence type="ECO:0000256" key="7">
    <source>
        <dbReference type="ARBA" id="ARBA00022840"/>
    </source>
</evidence>
<dbReference type="PANTHER" id="PTHR43527">
    <property type="entry name" value="4-DIPHOSPHOCYTIDYL-2-C-METHYL-D-ERYTHRITOL KINASE, CHLOROPLASTIC"/>
    <property type="match status" value="1"/>
</dbReference>
<keyword evidence="7 9" id="KW-0067">ATP-binding</keyword>
<keyword evidence="13" id="KW-1185">Reference proteome</keyword>
<feature type="active site" evidence="9">
    <location>
        <position position="12"/>
    </location>
</feature>
<comment type="pathway">
    <text evidence="9">Isoprenoid biosynthesis; isopentenyl diphosphate biosynthesis via DXP pathway; isopentenyl diphosphate from 1-deoxy-D-xylulose 5-phosphate: step 3/6.</text>
</comment>
<dbReference type="GO" id="GO:0050515">
    <property type="term" value="F:4-(cytidine 5'-diphospho)-2-C-methyl-D-erythritol kinase activity"/>
    <property type="evidence" value="ECO:0007669"/>
    <property type="project" value="UniProtKB-UniRule"/>
</dbReference>
<comment type="function">
    <text evidence="9">Catalyzes the phosphorylation of the position 2 hydroxy group of 4-diphosphocytidyl-2C-methyl-D-erythritol.</text>
</comment>
<dbReference type="GO" id="GO:0016114">
    <property type="term" value="P:terpenoid biosynthetic process"/>
    <property type="evidence" value="ECO:0007669"/>
    <property type="project" value="UniProtKB-UniRule"/>
</dbReference>
<comment type="similarity">
    <text evidence="1 9">Belongs to the GHMP kinase family. IspE subfamily.</text>
</comment>
<dbReference type="Pfam" id="PF08544">
    <property type="entry name" value="GHMP_kinases_C"/>
    <property type="match status" value="1"/>
</dbReference>
<evidence type="ECO:0000256" key="2">
    <source>
        <dbReference type="ARBA" id="ARBA00012052"/>
    </source>
</evidence>
<evidence type="ECO:0000313" key="13">
    <source>
        <dbReference type="Proteomes" id="UP000366051"/>
    </source>
</evidence>
<dbReference type="EC" id="2.7.1.148" evidence="2 9"/>
<sequence>MSFILQKMAPAKINLTLDVLGRRTDGYHQVAMVMQTIDLCDTLRVRRRDDKRIFLHGGNDEAPPDQSNLVYRTVQLIAETKGLKSGLDIYLEKKIPVAAGLAGGSSDAAAMMKLLNQLWEMQLSPQDMERELAKLGSDIPFLVQGGTALATGRGEQLQPLPAAPPFWVLLIKPPFGVSTPKVYQALQAPLWQGEPESDQQLALTANTVTIIEALQKNSYEAMIAALGNDLEQVTLQWHPELKEYKQILLDAGVDQAMMSGSGPTIMGFVQKEEKARAIADAVATLFEKKGCQVYVARSLNKEE</sequence>
<dbReference type="AlphaFoldDB" id="A0A5Q2N327"/>
<dbReference type="PANTHER" id="PTHR43527:SF2">
    <property type="entry name" value="4-DIPHOSPHOCYTIDYL-2-C-METHYL-D-ERYTHRITOL KINASE, CHLOROPLASTIC"/>
    <property type="match status" value="1"/>
</dbReference>
<dbReference type="RefSeq" id="WP_207707867.1">
    <property type="nucleotide sequence ID" value="NZ_CP045875.1"/>
</dbReference>
<keyword evidence="6 9" id="KW-0418">Kinase</keyword>
<dbReference type="HAMAP" id="MF_00061">
    <property type="entry name" value="IspE"/>
    <property type="match status" value="1"/>
</dbReference>
<accession>A0A5Q2N327</accession>
<keyword evidence="5 9" id="KW-0547">Nucleotide-binding</keyword>
<dbReference type="InterPro" id="IPR014721">
    <property type="entry name" value="Ribsml_uS5_D2-typ_fold_subgr"/>
</dbReference>
<evidence type="ECO:0000256" key="4">
    <source>
        <dbReference type="ARBA" id="ARBA00022679"/>
    </source>
</evidence>
<evidence type="ECO:0000259" key="10">
    <source>
        <dbReference type="Pfam" id="PF00288"/>
    </source>
</evidence>
<dbReference type="Pfam" id="PF00288">
    <property type="entry name" value="GHMP_kinases_N"/>
    <property type="match status" value="1"/>
</dbReference>
<dbReference type="SUPFAM" id="SSF54211">
    <property type="entry name" value="Ribosomal protein S5 domain 2-like"/>
    <property type="match status" value="1"/>
</dbReference>
<dbReference type="InterPro" id="IPR036554">
    <property type="entry name" value="GHMP_kinase_C_sf"/>
</dbReference>
<feature type="binding site" evidence="9">
    <location>
        <begin position="96"/>
        <end position="106"/>
    </location>
    <ligand>
        <name>ATP</name>
        <dbReference type="ChEBI" id="CHEBI:30616"/>
    </ligand>
</feature>
<evidence type="ECO:0000256" key="8">
    <source>
        <dbReference type="ARBA" id="ARBA00032554"/>
    </source>
</evidence>
<dbReference type="NCBIfam" id="TIGR00154">
    <property type="entry name" value="ispE"/>
    <property type="match status" value="1"/>
</dbReference>
<dbReference type="Gene3D" id="3.30.230.10">
    <property type="match status" value="1"/>
</dbReference>
<feature type="domain" description="GHMP kinase N-terminal" evidence="10">
    <location>
        <begin position="68"/>
        <end position="146"/>
    </location>
</feature>
<reference evidence="13" key="1">
    <citation type="submission" date="2019-11" db="EMBL/GenBank/DDBJ databases">
        <title>Genome sequence of Heliorestis convoluta strain HH, an alkaliphilic and minimalistic phototrophic bacterium from a soda lake in Egypt.</title>
        <authorList>
            <person name="Dewey E.D."/>
            <person name="Stokes L.M."/>
            <person name="Burchell B.M."/>
            <person name="Shaffer K.N."/>
            <person name="Huntington A.M."/>
            <person name="Baker J.M."/>
            <person name="Nadendla S."/>
            <person name="Giglio M.G."/>
            <person name="Touchman J.W."/>
            <person name="Blankenship R.E."/>
            <person name="Madigan M.T."/>
            <person name="Sattley W.M."/>
        </authorList>
    </citation>
    <scope>NUCLEOTIDE SEQUENCE [LARGE SCALE GENOMIC DNA]</scope>
    <source>
        <strain evidence="13">HH</strain>
    </source>
</reference>
<keyword evidence="4 9" id="KW-0808">Transferase</keyword>
<evidence type="ECO:0000256" key="6">
    <source>
        <dbReference type="ARBA" id="ARBA00022777"/>
    </source>
</evidence>
<dbReference type="UniPathway" id="UPA00056">
    <property type="reaction ID" value="UER00094"/>
</dbReference>
<dbReference type="GO" id="GO:0019288">
    <property type="term" value="P:isopentenyl diphosphate biosynthetic process, methylerythritol 4-phosphate pathway"/>
    <property type="evidence" value="ECO:0007669"/>
    <property type="project" value="UniProtKB-UniRule"/>
</dbReference>
<dbReference type="KEGG" id="hcv:FTV88_2598"/>
<gene>
    <name evidence="9 12" type="primary">ispE</name>
    <name evidence="12" type="ORF">FTV88_2598</name>
</gene>
<feature type="active site" evidence="9">
    <location>
        <position position="138"/>
    </location>
</feature>
<dbReference type="InterPro" id="IPR006204">
    <property type="entry name" value="GHMP_kinase_N_dom"/>
</dbReference>
<dbReference type="NCBIfam" id="NF011202">
    <property type="entry name" value="PRK14608.1"/>
    <property type="match status" value="1"/>
</dbReference>
<evidence type="ECO:0000313" key="12">
    <source>
        <dbReference type="EMBL" id="QGG48691.1"/>
    </source>
</evidence>
<dbReference type="SUPFAM" id="SSF55060">
    <property type="entry name" value="GHMP Kinase, C-terminal domain"/>
    <property type="match status" value="1"/>
</dbReference>
<dbReference type="Proteomes" id="UP000366051">
    <property type="component" value="Chromosome"/>
</dbReference>
<evidence type="ECO:0000256" key="3">
    <source>
        <dbReference type="ARBA" id="ARBA00017473"/>
    </source>
</evidence>
<dbReference type="EMBL" id="CP045875">
    <property type="protein sequence ID" value="QGG48691.1"/>
    <property type="molecule type" value="Genomic_DNA"/>
</dbReference>
<dbReference type="Gene3D" id="3.30.70.890">
    <property type="entry name" value="GHMP kinase, C-terminal domain"/>
    <property type="match status" value="1"/>
</dbReference>
<proteinExistence type="inferred from homology"/>
<evidence type="ECO:0000256" key="9">
    <source>
        <dbReference type="HAMAP-Rule" id="MF_00061"/>
    </source>
</evidence>
<evidence type="ECO:0000259" key="11">
    <source>
        <dbReference type="Pfam" id="PF08544"/>
    </source>
</evidence>
<dbReference type="GO" id="GO:0005524">
    <property type="term" value="F:ATP binding"/>
    <property type="evidence" value="ECO:0007669"/>
    <property type="project" value="UniProtKB-UniRule"/>
</dbReference>
<protein>
    <recommendedName>
        <fullName evidence="3 9">4-diphosphocytidyl-2-C-methyl-D-erythritol kinase</fullName>
        <shortName evidence="9">CMK</shortName>
        <ecNumber evidence="2 9">2.7.1.148</ecNumber>
    </recommendedName>
    <alternativeName>
        <fullName evidence="8 9">4-(cytidine-5'-diphospho)-2-C-methyl-D-erythritol kinase</fullName>
    </alternativeName>
</protein>
<comment type="catalytic activity">
    <reaction evidence="9">
        <text>4-CDP-2-C-methyl-D-erythritol + ATP = 4-CDP-2-C-methyl-D-erythritol 2-phosphate + ADP + H(+)</text>
        <dbReference type="Rhea" id="RHEA:18437"/>
        <dbReference type="ChEBI" id="CHEBI:15378"/>
        <dbReference type="ChEBI" id="CHEBI:30616"/>
        <dbReference type="ChEBI" id="CHEBI:57823"/>
        <dbReference type="ChEBI" id="CHEBI:57919"/>
        <dbReference type="ChEBI" id="CHEBI:456216"/>
        <dbReference type="EC" id="2.7.1.148"/>
    </reaction>
</comment>
<dbReference type="InterPro" id="IPR020568">
    <property type="entry name" value="Ribosomal_Su5_D2-typ_SF"/>
</dbReference>